<proteinExistence type="inferred from homology"/>
<evidence type="ECO:0000256" key="7">
    <source>
        <dbReference type="ARBA" id="ARBA00022963"/>
    </source>
</evidence>
<protein>
    <recommendedName>
        <fullName evidence="9">Fungal lipase-type domain-containing protein</fullName>
    </recommendedName>
</protein>
<evidence type="ECO:0000256" key="3">
    <source>
        <dbReference type="ARBA" id="ARBA00022528"/>
    </source>
</evidence>
<reference evidence="10 11" key="1">
    <citation type="submission" date="2024-02" db="EMBL/GenBank/DDBJ databases">
        <authorList>
            <person name="Vignale AGUSTIN F."/>
            <person name="Sosa J E."/>
            <person name="Modenutti C."/>
        </authorList>
    </citation>
    <scope>NUCLEOTIDE SEQUENCE [LARGE SCALE GENOMIC DNA]</scope>
</reference>
<dbReference type="GO" id="GO:0008970">
    <property type="term" value="F:phospholipase A1 activity"/>
    <property type="evidence" value="ECO:0007669"/>
    <property type="project" value="UniProtKB-ARBA"/>
</dbReference>
<evidence type="ECO:0000256" key="6">
    <source>
        <dbReference type="ARBA" id="ARBA00022946"/>
    </source>
</evidence>
<evidence type="ECO:0000256" key="1">
    <source>
        <dbReference type="ARBA" id="ARBA00004229"/>
    </source>
</evidence>
<keyword evidence="3" id="KW-0150">Chloroplast</keyword>
<dbReference type="GO" id="GO:0016042">
    <property type="term" value="P:lipid catabolic process"/>
    <property type="evidence" value="ECO:0007669"/>
    <property type="project" value="UniProtKB-KW"/>
</dbReference>
<keyword evidence="6" id="KW-0809">Transit peptide</keyword>
<comment type="caution">
    <text evidence="10">The sequence shown here is derived from an EMBL/GenBank/DDBJ whole genome shotgun (WGS) entry which is preliminary data.</text>
</comment>
<dbReference type="GO" id="GO:0047714">
    <property type="term" value="F:galactolipase activity"/>
    <property type="evidence" value="ECO:0007669"/>
    <property type="project" value="UniProtKB-ARBA"/>
</dbReference>
<keyword evidence="11" id="KW-1185">Reference proteome</keyword>
<dbReference type="EMBL" id="CAUOFW020004358">
    <property type="protein sequence ID" value="CAK9165247.1"/>
    <property type="molecule type" value="Genomic_DNA"/>
</dbReference>
<dbReference type="GO" id="GO:0009507">
    <property type="term" value="C:chloroplast"/>
    <property type="evidence" value="ECO:0007669"/>
    <property type="project" value="UniProtKB-SubCell"/>
</dbReference>
<accession>A0ABC8T765</accession>
<organism evidence="10 11">
    <name type="scientific">Ilex paraguariensis</name>
    <name type="common">yerba mate</name>
    <dbReference type="NCBI Taxonomy" id="185542"/>
    <lineage>
        <taxon>Eukaryota</taxon>
        <taxon>Viridiplantae</taxon>
        <taxon>Streptophyta</taxon>
        <taxon>Embryophyta</taxon>
        <taxon>Tracheophyta</taxon>
        <taxon>Spermatophyta</taxon>
        <taxon>Magnoliopsida</taxon>
        <taxon>eudicotyledons</taxon>
        <taxon>Gunneridae</taxon>
        <taxon>Pentapetalae</taxon>
        <taxon>asterids</taxon>
        <taxon>campanulids</taxon>
        <taxon>Aquifoliales</taxon>
        <taxon>Aquifoliaceae</taxon>
        <taxon>Ilex</taxon>
    </lineage>
</organism>
<name>A0ABC8T765_9AQUA</name>
<keyword evidence="5" id="KW-0378">Hydrolase</keyword>
<keyword evidence="7" id="KW-0442">Lipid degradation</keyword>
<dbReference type="Proteomes" id="UP001642360">
    <property type="component" value="Unassembled WGS sequence"/>
</dbReference>
<sequence>MSPKEDISEKWREIQGEIVKYGEFAQATYDAFDFDSFSEYCGSCRYNENRLFDKLGLNKHGYKVTKYIYAMSHIDLPRWLERSHLVSLGGQMEQILKLDGIHRSALPLLTAYEAASSLPGLHVSIISFDAPRVRNIAFRDELHQMGIKTLRTVGKQDLVPRMPGLVFNESLQKFDDITGTLDWVYTHVGAELKLDVWSSPYLKHRFNALGFHMLETYLHLVDGFHSKTSTFRSDGRRDVALVNKTCDMLVDELRIPHFWYQLANKGLECNEHGRWVKPKRDPEDIPFPTSQTHTHVIEMQENYGLIPLFSL</sequence>
<evidence type="ECO:0000259" key="9">
    <source>
        <dbReference type="Pfam" id="PF01764"/>
    </source>
</evidence>
<dbReference type="Gene3D" id="3.40.50.1820">
    <property type="entry name" value="alpha/beta hydrolase"/>
    <property type="match status" value="2"/>
</dbReference>
<dbReference type="PANTHER" id="PTHR31403">
    <property type="entry name" value="PHOSPHOLIPASE A1-IBETA2, CHLOROPLASTIC"/>
    <property type="match status" value="1"/>
</dbReference>
<comment type="similarity">
    <text evidence="2">Belongs to the AB hydrolase superfamily. Lipase family.</text>
</comment>
<evidence type="ECO:0000313" key="11">
    <source>
        <dbReference type="Proteomes" id="UP001642360"/>
    </source>
</evidence>
<evidence type="ECO:0000256" key="5">
    <source>
        <dbReference type="ARBA" id="ARBA00022801"/>
    </source>
</evidence>
<dbReference type="InterPro" id="IPR002921">
    <property type="entry name" value="Fungal_lipase-type"/>
</dbReference>
<comment type="subcellular location">
    <subcellularLocation>
        <location evidence="1">Plastid</location>
        <location evidence="1">Chloroplast</location>
    </subcellularLocation>
</comment>
<dbReference type="InterPro" id="IPR029058">
    <property type="entry name" value="AB_hydrolase_fold"/>
</dbReference>
<keyword evidence="8" id="KW-0443">Lipid metabolism</keyword>
<evidence type="ECO:0000313" key="10">
    <source>
        <dbReference type="EMBL" id="CAK9165247.1"/>
    </source>
</evidence>
<gene>
    <name evidence="10" type="ORF">ILEXP_LOCUS34407</name>
</gene>
<dbReference type="AlphaFoldDB" id="A0ABC8T765"/>
<feature type="domain" description="Fungal lipase-type" evidence="9">
    <location>
        <begin position="105"/>
        <end position="165"/>
    </location>
</feature>
<evidence type="ECO:0000256" key="8">
    <source>
        <dbReference type="ARBA" id="ARBA00023098"/>
    </source>
</evidence>
<evidence type="ECO:0000256" key="4">
    <source>
        <dbReference type="ARBA" id="ARBA00022640"/>
    </source>
</evidence>
<dbReference type="PANTHER" id="PTHR31403:SF11">
    <property type="entry name" value="OS12G0614500 PROTEIN"/>
    <property type="match status" value="1"/>
</dbReference>
<dbReference type="Pfam" id="PF01764">
    <property type="entry name" value="Lipase_3"/>
    <property type="match status" value="1"/>
</dbReference>
<dbReference type="SUPFAM" id="SSF53474">
    <property type="entry name" value="alpha/beta-Hydrolases"/>
    <property type="match status" value="1"/>
</dbReference>
<evidence type="ECO:0000256" key="2">
    <source>
        <dbReference type="ARBA" id="ARBA00010701"/>
    </source>
</evidence>
<keyword evidence="4" id="KW-0934">Plastid</keyword>